<gene>
    <name evidence="6" type="primary">rsmG</name>
    <name evidence="7" type="ORF">NP7_05280</name>
</gene>
<protein>
    <recommendedName>
        <fullName evidence="6">Ribosomal RNA small subunit methyltransferase G</fullName>
        <ecNumber evidence="6">2.1.1.170</ecNumber>
    </recommendedName>
    <alternativeName>
        <fullName evidence="6">16S rRNA 7-methylguanosine methyltransferase</fullName>
        <shortName evidence="6">16S rRNA m7G methyltransferase</shortName>
    </alternativeName>
</protein>
<comment type="caution">
    <text evidence="6">Lacks conserved residue(s) required for the propagation of feature annotation.</text>
</comment>
<organism evidence="7 8">
    <name type="scientific">Faucicola osloensis</name>
    <name type="common">Moraxella osloensis</name>
    <dbReference type="NCBI Taxonomy" id="34062"/>
    <lineage>
        <taxon>Bacteria</taxon>
        <taxon>Pseudomonadati</taxon>
        <taxon>Pseudomonadota</taxon>
        <taxon>Gammaproteobacteria</taxon>
        <taxon>Moraxellales</taxon>
        <taxon>Moraxellaceae</taxon>
        <taxon>Faucicola</taxon>
    </lineage>
</organism>
<reference evidence="8" key="1">
    <citation type="submission" date="2017-11" db="EMBL/GenBank/DDBJ databases">
        <title>Complete genome sequence of Moraxella osloensis NP7 isolated from human skin.</title>
        <authorList>
            <person name="Lee K."/>
            <person name="Lim J.Y."/>
            <person name="Hwang I."/>
        </authorList>
    </citation>
    <scope>NUCLEOTIDE SEQUENCE [LARGE SCALE GENOMIC DNA]</scope>
    <source>
        <strain evidence="8">NP7</strain>
    </source>
</reference>
<dbReference type="STRING" id="34062.AXE82_01405"/>
<dbReference type="AlphaFoldDB" id="A0A2D2LUM2"/>
<dbReference type="CDD" id="cd02440">
    <property type="entry name" value="AdoMet_MTases"/>
    <property type="match status" value="1"/>
</dbReference>
<dbReference type="InterPro" id="IPR003682">
    <property type="entry name" value="rRNA_ssu_MeTfrase_G"/>
</dbReference>
<dbReference type="EC" id="2.1.1.170" evidence="6"/>
<dbReference type="GO" id="GO:0070043">
    <property type="term" value="F:rRNA (guanine-N7-)-methyltransferase activity"/>
    <property type="evidence" value="ECO:0007669"/>
    <property type="project" value="UniProtKB-UniRule"/>
</dbReference>
<sequence>MAQINVKLQPQYLKLKPQLQQALSELKLQLSDEQQLQLLYYLQQLLFWNKAYNLTAIKDDQQALIKHIFDSLSIVPFLPAGDLLDIGTGAGLPAVIVAICQPQRAVTALDSNQKKIRFIKQVASELGLKNLTPVASRIEAHVGSYQVITSRAFASLVDFVTHSQSKLADNGIICAMKGIEPIDEIQALQHEWQINTQVLAVPELHESRHLIYLQR</sequence>
<evidence type="ECO:0000313" key="7">
    <source>
        <dbReference type="EMBL" id="ATR78716.1"/>
    </source>
</evidence>
<feature type="binding site" evidence="6">
    <location>
        <begin position="138"/>
        <end position="139"/>
    </location>
    <ligand>
        <name>S-adenosyl-L-methionine</name>
        <dbReference type="ChEBI" id="CHEBI:59789"/>
    </ligand>
</feature>
<keyword evidence="4 6" id="KW-0808">Transferase</keyword>
<dbReference type="HAMAP" id="MF_00074">
    <property type="entry name" value="16SrRNA_methyltr_G"/>
    <property type="match status" value="1"/>
</dbReference>
<dbReference type="Pfam" id="PF02527">
    <property type="entry name" value="GidB"/>
    <property type="match status" value="1"/>
</dbReference>
<evidence type="ECO:0000256" key="6">
    <source>
        <dbReference type="HAMAP-Rule" id="MF_00074"/>
    </source>
</evidence>
<keyword evidence="1 6" id="KW-0963">Cytoplasm</keyword>
<comment type="catalytic activity">
    <reaction evidence="6">
        <text>guanosine(527) in 16S rRNA + S-adenosyl-L-methionine = N(7)-methylguanosine(527) in 16S rRNA + S-adenosyl-L-homocysteine</text>
        <dbReference type="Rhea" id="RHEA:42732"/>
        <dbReference type="Rhea" id="RHEA-COMP:10209"/>
        <dbReference type="Rhea" id="RHEA-COMP:10210"/>
        <dbReference type="ChEBI" id="CHEBI:57856"/>
        <dbReference type="ChEBI" id="CHEBI:59789"/>
        <dbReference type="ChEBI" id="CHEBI:74269"/>
        <dbReference type="ChEBI" id="CHEBI:74480"/>
        <dbReference type="EC" id="2.1.1.170"/>
    </reaction>
</comment>
<dbReference type="SUPFAM" id="SSF53335">
    <property type="entry name" value="S-adenosyl-L-methionine-dependent methyltransferases"/>
    <property type="match status" value="1"/>
</dbReference>
<dbReference type="PANTHER" id="PTHR31760">
    <property type="entry name" value="S-ADENOSYL-L-METHIONINE-DEPENDENT METHYLTRANSFERASES SUPERFAMILY PROTEIN"/>
    <property type="match status" value="1"/>
</dbReference>
<proteinExistence type="inferred from homology"/>
<feature type="binding site" evidence="6">
    <location>
        <position position="87"/>
    </location>
    <ligand>
        <name>S-adenosyl-L-methionine</name>
        <dbReference type="ChEBI" id="CHEBI:59789"/>
    </ligand>
</feature>
<dbReference type="NCBIfam" id="TIGR00138">
    <property type="entry name" value="rsmG_gidB"/>
    <property type="match status" value="1"/>
</dbReference>
<comment type="similarity">
    <text evidence="6">Belongs to the methyltransferase superfamily. RNA methyltransferase RsmG family.</text>
</comment>
<evidence type="ECO:0000313" key="8">
    <source>
        <dbReference type="Proteomes" id="UP000229340"/>
    </source>
</evidence>
<keyword evidence="5 6" id="KW-0949">S-adenosyl-L-methionine</keyword>
<evidence type="ECO:0000256" key="3">
    <source>
        <dbReference type="ARBA" id="ARBA00022603"/>
    </source>
</evidence>
<evidence type="ECO:0000256" key="1">
    <source>
        <dbReference type="ARBA" id="ARBA00022490"/>
    </source>
</evidence>
<accession>A0A2D2LUM2</accession>
<dbReference type="InterPro" id="IPR029063">
    <property type="entry name" value="SAM-dependent_MTases_sf"/>
</dbReference>
<dbReference type="EMBL" id="CP024443">
    <property type="protein sequence ID" value="ATR78716.1"/>
    <property type="molecule type" value="Genomic_DNA"/>
</dbReference>
<keyword evidence="2 6" id="KW-0698">rRNA processing</keyword>
<comment type="function">
    <text evidence="6">Specifically methylates the N7 position of guanine in position 527 of 16S rRNA.</text>
</comment>
<comment type="subcellular location">
    <subcellularLocation>
        <location evidence="6">Cytoplasm</location>
    </subcellularLocation>
</comment>
<dbReference type="PIRSF" id="PIRSF003078">
    <property type="entry name" value="GidB"/>
    <property type="match status" value="1"/>
</dbReference>
<feature type="binding site" evidence="6">
    <location>
        <position position="92"/>
    </location>
    <ligand>
        <name>S-adenosyl-L-methionine</name>
        <dbReference type="ChEBI" id="CHEBI:59789"/>
    </ligand>
</feature>
<evidence type="ECO:0000256" key="4">
    <source>
        <dbReference type="ARBA" id="ARBA00022679"/>
    </source>
</evidence>
<dbReference type="RefSeq" id="WP_100269981.1">
    <property type="nucleotide sequence ID" value="NZ_CP024443.1"/>
</dbReference>
<name>A0A2D2LUM2_FAUOS</name>
<dbReference type="GO" id="GO:0005829">
    <property type="term" value="C:cytosol"/>
    <property type="evidence" value="ECO:0007669"/>
    <property type="project" value="TreeGrafter"/>
</dbReference>
<dbReference type="Proteomes" id="UP000229340">
    <property type="component" value="Chromosome"/>
</dbReference>
<dbReference type="PANTHER" id="PTHR31760:SF0">
    <property type="entry name" value="S-ADENOSYL-L-METHIONINE-DEPENDENT METHYLTRANSFERASES SUPERFAMILY PROTEIN"/>
    <property type="match status" value="1"/>
</dbReference>
<dbReference type="Gene3D" id="3.40.50.150">
    <property type="entry name" value="Vaccinia Virus protein VP39"/>
    <property type="match status" value="1"/>
</dbReference>
<evidence type="ECO:0000256" key="5">
    <source>
        <dbReference type="ARBA" id="ARBA00022691"/>
    </source>
</evidence>
<evidence type="ECO:0000256" key="2">
    <source>
        <dbReference type="ARBA" id="ARBA00022552"/>
    </source>
</evidence>
<feature type="binding site" evidence="6">
    <location>
        <position position="151"/>
    </location>
    <ligand>
        <name>S-adenosyl-L-methionine</name>
        <dbReference type="ChEBI" id="CHEBI:59789"/>
    </ligand>
</feature>
<keyword evidence="3 6" id="KW-0489">Methyltransferase</keyword>